<keyword evidence="2" id="KW-1185">Reference proteome</keyword>
<organism evidence="1 2">
    <name type="scientific">Streptosporangium canum</name>
    <dbReference type="NCBI Taxonomy" id="324952"/>
    <lineage>
        <taxon>Bacteria</taxon>
        <taxon>Bacillati</taxon>
        <taxon>Actinomycetota</taxon>
        <taxon>Actinomycetes</taxon>
        <taxon>Streptosporangiales</taxon>
        <taxon>Streptosporangiaceae</taxon>
        <taxon>Streptosporangium</taxon>
    </lineage>
</organism>
<dbReference type="GeneID" id="96302106"/>
<gene>
    <name evidence="1" type="ORF">SAMN05216275_13118</name>
</gene>
<evidence type="ECO:0000313" key="2">
    <source>
        <dbReference type="Proteomes" id="UP000199111"/>
    </source>
</evidence>
<evidence type="ECO:0000313" key="1">
    <source>
        <dbReference type="EMBL" id="SFK64881.1"/>
    </source>
</evidence>
<dbReference type="AlphaFoldDB" id="A0A1I4BA67"/>
<accession>A0A1I4BA67</accession>
<dbReference type="Proteomes" id="UP000199111">
    <property type="component" value="Unassembled WGS sequence"/>
</dbReference>
<protein>
    <submittedName>
        <fullName evidence="1">Uncharacterized protein</fullName>
    </submittedName>
</protein>
<sequence>MQHGEDLHVLNLVAGNVSSARVYDSEALAHWAGRDLSPGERVTVTARSIGPEVERLEIRTADGVLAEGPPAELTCELVVGDPAYVVALAVGGPHERAFTGGAYAHTSPVYLDVAGRHVAREQDVRWCLEWLDGMETLLRSQGTFETAGQLGDHLELIGRAREVYRARLG</sequence>
<proteinExistence type="predicted"/>
<dbReference type="RefSeq" id="WP_093890692.1">
    <property type="nucleotide sequence ID" value="NZ_FOQY01000031.1"/>
</dbReference>
<dbReference type="EMBL" id="FOQY01000031">
    <property type="protein sequence ID" value="SFK64881.1"/>
    <property type="molecule type" value="Genomic_DNA"/>
</dbReference>
<reference evidence="2" key="1">
    <citation type="submission" date="2016-10" db="EMBL/GenBank/DDBJ databases">
        <authorList>
            <person name="Varghese N."/>
            <person name="Submissions S."/>
        </authorList>
    </citation>
    <scope>NUCLEOTIDE SEQUENCE [LARGE SCALE GENOMIC DNA]</scope>
    <source>
        <strain evidence="2">CGMCC 4.2126</strain>
    </source>
</reference>
<name>A0A1I4BA67_9ACTN</name>